<dbReference type="AlphaFoldDB" id="A0A8D8UPF3"/>
<accession>A0A8D8UPF3</accession>
<organism evidence="2">
    <name type="scientific">Cacopsylla melanoneura</name>
    <dbReference type="NCBI Taxonomy" id="428564"/>
    <lineage>
        <taxon>Eukaryota</taxon>
        <taxon>Metazoa</taxon>
        <taxon>Ecdysozoa</taxon>
        <taxon>Arthropoda</taxon>
        <taxon>Hexapoda</taxon>
        <taxon>Insecta</taxon>
        <taxon>Pterygota</taxon>
        <taxon>Neoptera</taxon>
        <taxon>Paraneoptera</taxon>
        <taxon>Hemiptera</taxon>
        <taxon>Sternorrhyncha</taxon>
        <taxon>Psylloidea</taxon>
        <taxon>Psyllidae</taxon>
        <taxon>Psyllinae</taxon>
        <taxon>Cacopsylla</taxon>
    </lineage>
</organism>
<evidence type="ECO:0000256" key="1">
    <source>
        <dbReference type="SAM" id="SignalP"/>
    </source>
</evidence>
<feature type="signal peptide" evidence="1">
    <location>
        <begin position="1"/>
        <end position="21"/>
    </location>
</feature>
<evidence type="ECO:0000313" key="2">
    <source>
        <dbReference type="EMBL" id="CAG6708382.1"/>
    </source>
</evidence>
<evidence type="ECO:0008006" key="3">
    <source>
        <dbReference type="Google" id="ProtNLM"/>
    </source>
</evidence>
<dbReference type="EMBL" id="HBUF01344993">
    <property type="protein sequence ID" value="CAG6708382.1"/>
    <property type="molecule type" value="Transcribed_RNA"/>
</dbReference>
<feature type="chain" id="PRO_5036262226" description="Secreted protein" evidence="1">
    <location>
        <begin position="22"/>
        <end position="170"/>
    </location>
</feature>
<dbReference type="EMBL" id="HBUF01344992">
    <property type="protein sequence ID" value="CAG6708381.1"/>
    <property type="molecule type" value="Transcribed_RNA"/>
</dbReference>
<reference evidence="2" key="1">
    <citation type="submission" date="2021-05" db="EMBL/GenBank/DDBJ databases">
        <authorList>
            <person name="Alioto T."/>
            <person name="Alioto T."/>
            <person name="Gomez Garrido J."/>
        </authorList>
    </citation>
    <scope>NUCLEOTIDE SEQUENCE</scope>
</reference>
<protein>
    <recommendedName>
        <fullName evidence="3">Secreted protein</fullName>
    </recommendedName>
</protein>
<keyword evidence="1" id="KW-0732">Signal</keyword>
<sequence>MFVRLCILFIGLLLVAALCSATADTDPNLGTLESDYVCDLGSQTLCTGTQTNDLCDKKKFNPLILSKWHKEKNVSALGSPLCVVYEKAGETGYPLYGEGSKHTPGSPIKGKTYCYLIGSYQEGNWIKTFVAKFFNSEQGGKILYKLTFVMNCKPSSSIQNRWQDTSLRSL</sequence>
<proteinExistence type="predicted"/>
<name>A0A8D8UPF3_9HEMI</name>
<dbReference type="EMBL" id="HBUF01344991">
    <property type="protein sequence ID" value="CAG6708380.1"/>
    <property type="molecule type" value="Transcribed_RNA"/>
</dbReference>